<feature type="domain" description="Glycosyltransferase subfamily 4-like N-terminal" evidence="3">
    <location>
        <begin position="36"/>
        <end position="237"/>
    </location>
</feature>
<protein>
    <submittedName>
        <fullName evidence="4">Glycosyl transferase, group 1</fullName>
    </submittedName>
</protein>
<keyword evidence="1 4" id="KW-0808">Transferase</keyword>
<evidence type="ECO:0000259" key="3">
    <source>
        <dbReference type="Pfam" id="PF13439"/>
    </source>
</evidence>
<dbReference type="HOGENOM" id="CLU_009583_27_4_5"/>
<reference evidence="4 5" key="1">
    <citation type="submission" date="2006-08" db="EMBL/GenBank/DDBJ databases">
        <title>Complete sequence of Maricaulis maris MCS10.</title>
        <authorList>
            <consortium name="US DOE Joint Genome Institute"/>
            <person name="Copeland A."/>
            <person name="Lucas S."/>
            <person name="Lapidus A."/>
            <person name="Barry K."/>
            <person name="Detter J.C."/>
            <person name="Glavina del Rio T."/>
            <person name="Hammon N."/>
            <person name="Israni S."/>
            <person name="Dalin E."/>
            <person name="Tice H."/>
            <person name="Pitluck S."/>
            <person name="Saunders E."/>
            <person name="Brettin T."/>
            <person name="Bruce D."/>
            <person name="Han C."/>
            <person name="Tapia R."/>
            <person name="Gilna P."/>
            <person name="Schmutz J."/>
            <person name="Larimer F."/>
            <person name="Land M."/>
            <person name="Hauser L."/>
            <person name="Kyrpides N."/>
            <person name="Mikhailova N."/>
            <person name="Viollier P."/>
            <person name="Stephens C."/>
            <person name="Richardson P."/>
        </authorList>
    </citation>
    <scope>NUCLEOTIDE SEQUENCE [LARGE SCALE GENOMIC DNA]</scope>
    <source>
        <strain evidence="4 5">MCS10</strain>
    </source>
</reference>
<evidence type="ECO:0000313" key="4">
    <source>
        <dbReference type="EMBL" id="ABI66298.1"/>
    </source>
</evidence>
<evidence type="ECO:0000256" key="1">
    <source>
        <dbReference type="ARBA" id="ARBA00022679"/>
    </source>
</evidence>
<dbReference type="AlphaFoldDB" id="Q0AN39"/>
<dbReference type="KEGG" id="mmr:Mmar10_2006"/>
<name>Q0AN39_MARMM</name>
<dbReference type="PANTHER" id="PTHR46401">
    <property type="entry name" value="GLYCOSYLTRANSFERASE WBBK-RELATED"/>
    <property type="match status" value="1"/>
</dbReference>
<dbReference type="Pfam" id="PF13439">
    <property type="entry name" value="Glyco_transf_4"/>
    <property type="match status" value="1"/>
</dbReference>
<dbReference type="InterPro" id="IPR028098">
    <property type="entry name" value="Glyco_trans_4-like_N"/>
</dbReference>
<gene>
    <name evidence="4" type="ordered locus">Mmar10_2006</name>
</gene>
<dbReference type="eggNOG" id="COG0438">
    <property type="taxonomic scope" value="Bacteria"/>
</dbReference>
<dbReference type="CAZy" id="GT4">
    <property type="family name" value="Glycosyltransferase Family 4"/>
</dbReference>
<accession>Q0AN39</accession>
<dbReference type="InterPro" id="IPR001296">
    <property type="entry name" value="Glyco_trans_1"/>
</dbReference>
<dbReference type="Proteomes" id="UP000001964">
    <property type="component" value="Chromosome"/>
</dbReference>
<sequence>MDGHTLVSTRMEKESDVTPVRPLRVLVTGYRSHPHVGGQGVYLRELTRALKALGHDVSVASGPPYPELDDGIPLHELPSLDLFAEDNAFLAFRPRYLKSWSDLSEWLAHNSGAFGELYAFGRRLDRFLTRHEGDFDVIHDNQTLAAPMVRINARIPVITTLHHPIAIDRDYAIAAGRKWWERLLTRRWYRFIGMQAKTARALPRHLAVSDAARRTHAERYGVDAGRVRVAFNGLDHDTFRPDSSIQREAGLIVTTASADVPIKGLDVLIEALGRVAAARPAARLHIIGTLRDGPAKRMLASHGLSDRVTTSSDLSRDEVANLYRRAHIVACPARFEGFGFPAAEAMACGAAVVASDGGALPEVVGDAGLVSPAGDADAMAGNIARLLDSPDVAARLGERAAERARAEFCWSKHALAASHLYVEALSEQGRT</sequence>
<keyword evidence="5" id="KW-1185">Reference proteome</keyword>
<organism evidence="4 5">
    <name type="scientific">Maricaulis maris (strain MCS10)</name>
    <name type="common">Caulobacter maris</name>
    <dbReference type="NCBI Taxonomy" id="394221"/>
    <lineage>
        <taxon>Bacteria</taxon>
        <taxon>Pseudomonadati</taxon>
        <taxon>Pseudomonadota</taxon>
        <taxon>Alphaproteobacteria</taxon>
        <taxon>Maricaulales</taxon>
        <taxon>Maricaulaceae</taxon>
        <taxon>Maricaulis</taxon>
    </lineage>
</organism>
<dbReference type="SUPFAM" id="SSF53756">
    <property type="entry name" value="UDP-Glycosyltransferase/glycogen phosphorylase"/>
    <property type="match status" value="1"/>
</dbReference>
<dbReference type="STRING" id="394221.Mmar10_2006"/>
<dbReference type="EMBL" id="CP000449">
    <property type="protein sequence ID" value="ABI66298.1"/>
    <property type="molecule type" value="Genomic_DNA"/>
</dbReference>
<dbReference type="PANTHER" id="PTHR46401:SF2">
    <property type="entry name" value="GLYCOSYLTRANSFERASE WBBK-RELATED"/>
    <property type="match status" value="1"/>
</dbReference>
<dbReference type="RefSeq" id="WP_011643943.1">
    <property type="nucleotide sequence ID" value="NC_008347.1"/>
</dbReference>
<dbReference type="Gene3D" id="3.40.50.2000">
    <property type="entry name" value="Glycogen Phosphorylase B"/>
    <property type="match status" value="2"/>
</dbReference>
<dbReference type="GO" id="GO:0009103">
    <property type="term" value="P:lipopolysaccharide biosynthetic process"/>
    <property type="evidence" value="ECO:0007669"/>
    <property type="project" value="TreeGrafter"/>
</dbReference>
<evidence type="ECO:0000313" key="5">
    <source>
        <dbReference type="Proteomes" id="UP000001964"/>
    </source>
</evidence>
<feature type="domain" description="Glycosyl transferase family 1" evidence="2">
    <location>
        <begin position="251"/>
        <end position="402"/>
    </location>
</feature>
<proteinExistence type="predicted"/>
<evidence type="ECO:0000259" key="2">
    <source>
        <dbReference type="Pfam" id="PF00534"/>
    </source>
</evidence>
<dbReference type="Pfam" id="PF00534">
    <property type="entry name" value="Glycos_transf_1"/>
    <property type="match status" value="1"/>
</dbReference>
<dbReference type="CDD" id="cd03801">
    <property type="entry name" value="GT4_PimA-like"/>
    <property type="match status" value="1"/>
</dbReference>
<dbReference type="GO" id="GO:0016757">
    <property type="term" value="F:glycosyltransferase activity"/>
    <property type="evidence" value="ECO:0007669"/>
    <property type="project" value="InterPro"/>
</dbReference>